<keyword evidence="2" id="KW-1185">Reference proteome</keyword>
<evidence type="ECO:0000313" key="1">
    <source>
        <dbReference type="EnsemblMetazoa" id="CJA34249.1"/>
    </source>
</evidence>
<sequence length="85" mass="9250">MARGTKTSSQLCEEKRKKQISCGKHGFVFQKNVGTQTSRCQYGDTGQGSVVADFIVGVGDNWFNGVSGRPMAVPEHKSGTSRRKN</sequence>
<name>A0A8R1IHZ8_CAEJA</name>
<dbReference type="EnsemblMetazoa" id="CJA34249.1">
    <property type="protein sequence ID" value="CJA34249.1"/>
    <property type="gene ID" value="WBGene00210096"/>
</dbReference>
<protein>
    <submittedName>
        <fullName evidence="1">Uncharacterized protein</fullName>
    </submittedName>
</protein>
<evidence type="ECO:0000313" key="2">
    <source>
        <dbReference type="Proteomes" id="UP000005237"/>
    </source>
</evidence>
<reference evidence="2" key="1">
    <citation type="submission" date="2010-08" db="EMBL/GenBank/DDBJ databases">
        <authorList>
            <consortium name="Caenorhabditis japonica Sequencing Consortium"/>
            <person name="Wilson R.K."/>
        </authorList>
    </citation>
    <scope>NUCLEOTIDE SEQUENCE [LARGE SCALE GENOMIC DNA]</scope>
    <source>
        <strain evidence="2">DF5081</strain>
    </source>
</reference>
<accession>A0A8R1IHZ8</accession>
<dbReference type="Proteomes" id="UP000005237">
    <property type="component" value="Unassembled WGS sequence"/>
</dbReference>
<dbReference type="AlphaFoldDB" id="A0A8R1IHZ8"/>
<organism evidence="1 2">
    <name type="scientific">Caenorhabditis japonica</name>
    <dbReference type="NCBI Taxonomy" id="281687"/>
    <lineage>
        <taxon>Eukaryota</taxon>
        <taxon>Metazoa</taxon>
        <taxon>Ecdysozoa</taxon>
        <taxon>Nematoda</taxon>
        <taxon>Chromadorea</taxon>
        <taxon>Rhabditida</taxon>
        <taxon>Rhabditina</taxon>
        <taxon>Rhabditomorpha</taxon>
        <taxon>Rhabditoidea</taxon>
        <taxon>Rhabditidae</taxon>
        <taxon>Peloderinae</taxon>
        <taxon>Caenorhabditis</taxon>
    </lineage>
</organism>
<proteinExistence type="predicted"/>
<reference evidence="1" key="2">
    <citation type="submission" date="2022-06" db="UniProtKB">
        <authorList>
            <consortium name="EnsemblMetazoa"/>
        </authorList>
    </citation>
    <scope>IDENTIFICATION</scope>
    <source>
        <strain evidence="1">DF5081</strain>
    </source>
</reference>